<feature type="compositionally biased region" description="Acidic residues" evidence="2">
    <location>
        <begin position="1088"/>
        <end position="1104"/>
    </location>
</feature>
<gene>
    <name evidence="4" type="ORF">SMAR0320_LOCUS1457</name>
</gene>
<evidence type="ECO:0000256" key="1">
    <source>
        <dbReference type="SAM" id="Coils"/>
    </source>
</evidence>
<feature type="region of interest" description="Disordered" evidence="2">
    <location>
        <begin position="1"/>
        <end position="45"/>
    </location>
</feature>
<feature type="region of interest" description="Disordered" evidence="2">
    <location>
        <begin position="907"/>
        <end position="934"/>
    </location>
</feature>
<feature type="region of interest" description="Disordered" evidence="2">
    <location>
        <begin position="644"/>
        <end position="671"/>
    </location>
</feature>
<evidence type="ECO:0000256" key="3">
    <source>
        <dbReference type="SAM" id="Phobius"/>
    </source>
</evidence>
<keyword evidence="3" id="KW-0812">Transmembrane</keyword>
<feature type="compositionally biased region" description="Low complexity" evidence="2">
    <location>
        <begin position="141"/>
        <end position="154"/>
    </location>
</feature>
<sequence length="1232" mass="136521">MADSTSYSADPPSTPGDRTYTTAGSNTSASSSADHLSTEERKKKAHTVQWAGKFADQTTDFTTKTADNLTTGVTQLVGWTYENTKVESRGLRPMHVRVSVRVHHVAFLHPGLDSGSRATISDTKKGRLRFGKKHKKPTGPPGLLKFGKKSGSWKNPGGSKHHLKDQLKDAAKDGPWHRSQQDMSHTDPSDVAEIVNAEAFRLSRDGIIQQHYALEQALPKTPSKEKEKIQQQRQRKARFSVPQMPMHFSPTAAAASANPTQYNRSGSATESVQNNPYSSMLSPESLADLEGAARYYKECAARPKGYRRLVVSSLPQRNDVSIPAPPKSKSLIHNLSSSALPSSSLYLAPGVGGSLSFETSVSANEGQATNNLPEKKKDKEHNFDNVEYRYVGPPKTGPDFFQLLRKHGAATFGRYLPELACSVPNHSYNFELIKSKKRTASTQPIVYECPHVIWGDARDKMLSRIAKEGCPLIDQRPFEYASNSNLDDARLSESLLLCGSTLWVKRAKDEDDDDKGDQLEHKNKKALVEAEYHVAKIFDGVKDGVKGGVKGVKVGTKAAVKGAHGAVDAVGKGVQDVKGAIPSPIKVKSSGEKEKKKSKFRKMFHSKKKKQKRKDDDDGMSVDDSLVSGQDDYSIASEQVPVPSLQLSDYNETDDGVEEENDQDEEPVKTSAKLQSSPYVLLLDDVIDIRIVSFPDKIEIAKFPISVASVMVQRSMEDRLDDPFKPSELTCNFIQEPSAPDLRWGVTLKVTVRAVQVKPSKVPRMLLSPKINEKLSAGKAELKRFKDKMKSMGKNEEEVMKEVEKREEEVNREESELERAIVAYGYEKNDDDEYGPKEIRRRQMFYCEREHESIIHKSKRRLALTEDEMQLISDASMDPTSVSNKSYEKGEVKELLSLLNIHFPGIDDENDPSTLMESTTSSLSPASESGEVTQLSDVVEPAANDVFASLSVAMAKSLDKCFGEDIGATKTAEVVKQQLFTASTLERKKLDAKGSKLWVSQVSKRLSSCLHEGATIAKVQKVLLESVVEGDVLVDEEMKVDEDQVALSESEESPVDGAELADWCTTVASKLEECAMELEAMYSPSELDFSDNSDVDDNESIGDEYDVRPDAKNTYDDVLEGMINRKLSIESDDNASQRFVNATSVATIDEAIPKSTRISASRADELLKKMKESHFSMKKKSSRYGSRNFSEHTLREEKSDGTLKKQYIFYAMLVIIALSSVIIISSGKFFHL</sequence>
<dbReference type="AlphaFoldDB" id="A0A7S2KDH4"/>
<proteinExistence type="predicted"/>
<protein>
    <submittedName>
        <fullName evidence="4">Uncharacterized protein</fullName>
    </submittedName>
</protein>
<feature type="transmembrane region" description="Helical" evidence="3">
    <location>
        <begin position="1207"/>
        <end position="1230"/>
    </location>
</feature>
<reference evidence="4" key="1">
    <citation type="submission" date="2021-01" db="EMBL/GenBank/DDBJ databases">
        <authorList>
            <person name="Corre E."/>
            <person name="Pelletier E."/>
            <person name="Niang G."/>
            <person name="Scheremetjew M."/>
            <person name="Finn R."/>
            <person name="Kale V."/>
            <person name="Holt S."/>
            <person name="Cochrane G."/>
            <person name="Meng A."/>
            <person name="Brown T."/>
            <person name="Cohen L."/>
        </authorList>
    </citation>
    <scope>NUCLEOTIDE SEQUENCE</scope>
    <source>
        <strain evidence="4">SM1012Den-03</strain>
    </source>
</reference>
<accession>A0A7S2KDH4</accession>
<feature type="region of interest" description="Disordered" evidence="2">
    <location>
        <begin position="252"/>
        <end position="279"/>
    </location>
</feature>
<feature type="compositionally biased region" description="Acidic residues" evidence="2">
    <location>
        <begin position="651"/>
        <end position="665"/>
    </location>
</feature>
<evidence type="ECO:0000256" key="2">
    <source>
        <dbReference type="SAM" id="MobiDB-lite"/>
    </source>
</evidence>
<feature type="compositionally biased region" description="Basic and acidic residues" evidence="2">
    <location>
        <begin position="164"/>
        <end position="188"/>
    </location>
</feature>
<feature type="coiled-coil region" evidence="1">
    <location>
        <begin position="793"/>
        <end position="823"/>
    </location>
</feature>
<feature type="region of interest" description="Disordered" evidence="2">
    <location>
        <begin position="129"/>
        <end position="188"/>
    </location>
</feature>
<feature type="compositionally biased region" description="Low complexity" evidence="2">
    <location>
        <begin position="913"/>
        <end position="929"/>
    </location>
</feature>
<name>A0A7S2KDH4_9STRA</name>
<keyword evidence="3" id="KW-0472">Membrane</keyword>
<dbReference type="EMBL" id="HBGZ01002063">
    <property type="protein sequence ID" value="CAD9573720.1"/>
    <property type="molecule type" value="Transcribed_RNA"/>
</dbReference>
<keyword evidence="3" id="KW-1133">Transmembrane helix</keyword>
<keyword evidence="1" id="KW-0175">Coiled coil</keyword>
<organism evidence="4">
    <name type="scientific">Skeletonema marinoi</name>
    <dbReference type="NCBI Taxonomy" id="267567"/>
    <lineage>
        <taxon>Eukaryota</taxon>
        <taxon>Sar</taxon>
        <taxon>Stramenopiles</taxon>
        <taxon>Ochrophyta</taxon>
        <taxon>Bacillariophyta</taxon>
        <taxon>Coscinodiscophyceae</taxon>
        <taxon>Thalassiosirophycidae</taxon>
        <taxon>Thalassiosirales</taxon>
        <taxon>Skeletonemataceae</taxon>
        <taxon>Skeletonema</taxon>
        <taxon>Skeletonema marinoi-dohrnii complex</taxon>
    </lineage>
</organism>
<feature type="region of interest" description="Disordered" evidence="2">
    <location>
        <begin position="1087"/>
        <end position="1109"/>
    </location>
</feature>
<feature type="compositionally biased region" description="Polar residues" evidence="2">
    <location>
        <begin position="258"/>
        <end position="279"/>
    </location>
</feature>
<evidence type="ECO:0000313" key="4">
    <source>
        <dbReference type="EMBL" id="CAD9573720.1"/>
    </source>
</evidence>
<feature type="compositionally biased region" description="Basic residues" evidence="2">
    <location>
        <begin position="596"/>
        <end position="612"/>
    </location>
</feature>
<feature type="compositionally biased region" description="Low complexity" evidence="2">
    <location>
        <begin position="19"/>
        <end position="35"/>
    </location>
</feature>
<feature type="region of interest" description="Disordered" evidence="2">
    <location>
        <begin position="581"/>
        <end position="628"/>
    </location>
</feature>